<dbReference type="InterPro" id="IPR045865">
    <property type="entry name" value="ACT-like_dom_sf"/>
</dbReference>
<reference evidence="2 3" key="1">
    <citation type="submission" date="2019-02" db="EMBL/GenBank/DDBJ databases">
        <title>Deep-cultivation of Planctomycetes and their phenomic and genomic characterization uncovers novel biology.</title>
        <authorList>
            <person name="Wiegand S."/>
            <person name="Jogler M."/>
            <person name="Boedeker C."/>
            <person name="Pinto D."/>
            <person name="Vollmers J."/>
            <person name="Rivas-Marin E."/>
            <person name="Kohn T."/>
            <person name="Peeters S.H."/>
            <person name="Heuer A."/>
            <person name="Rast P."/>
            <person name="Oberbeckmann S."/>
            <person name="Bunk B."/>
            <person name="Jeske O."/>
            <person name="Meyerdierks A."/>
            <person name="Storesund J.E."/>
            <person name="Kallscheuer N."/>
            <person name="Luecker S."/>
            <person name="Lage O.M."/>
            <person name="Pohl T."/>
            <person name="Merkel B.J."/>
            <person name="Hornburger P."/>
            <person name="Mueller R.-W."/>
            <person name="Bruemmer F."/>
            <person name="Labrenz M."/>
            <person name="Spormann A.M."/>
            <person name="Op den Camp H."/>
            <person name="Overmann J."/>
            <person name="Amann R."/>
            <person name="Jetten M.S.M."/>
            <person name="Mascher T."/>
            <person name="Medema M.H."/>
            <person name="Devos D.P."/>
            <person name="Kaster A.-K."/>
            <person name="Ovreas L."/>
            <person name="Rohde M."/>
            <person name="Galperin M.Y."/>
            <person name="Jogler C."/>
        </authorList>
    </citation>
    <scope>NUCLEOTIDE SEQUENCE [LARGE SCALE GENOMIC DNA]</scope>
    <source>
        <strain evidence="2 3">Mal4</strain>
    </source>
</reference>
<keyword evidence="3" id="KW-1185">Reference proteome</keyword>
<evidence type="ECO:0000313" key="2">
    <source>
        <dbReference type="EMBL" id="QDU38425.1"/>
    </source>
</evidence>
<dbReference type="KEGG" id="mri:Mal4_27520"/>
<evidence type="ECO:0000259" key="1">
    <source>
        <dbReference type="Pfam" id="PF19571"/>
    </source>
</evidence>
<organism evidence="2 3">
    <name type="scientific">Maioricimonas rarisocia</name>
    <dbReference type="NCBI Taxonomy" id="2528026"/>
    <lineage>
        <taxon>Bacteria</taxon>
        <taxon>Pseudomonadati</taxon>
        <taxon>Planctomycetota</taxon>
        <taxon>Planctomycetia</taxon>
        <taxon>Planctomycetales</taxon>
        <taxon>Planctomycetaceae</taxon>
        <taxon>Maioricimonas</taxon>
    </lineage>
</organism>
<dbReference type="AlphaFoldDB" id="A0A517Z7H1"/>
<dbReference type="InterPro" id="IPR045739">
    <property type="entry name" value="ACT_dom_pair"/>
</dbReference>
<dbReference type="OrthoDB" id="287144at2"/>
<dbReference type="SUPFAM" id="SSF55021">
    <property type="entry name" value="ACT-like"/>
    <property type="match status" value="2"/>
</dbReference>
<dbReference type="Gene3D" id="3.30.2130.10">
    <property type="entry name" value="VC0802-like"/>
    <property type="match status" value="1"/>
</dbReference>
<gene>
    <name evidence="2" type="ORF">Mal4_27520</name>
</gene>
<dbReference type="EMBL" id="CP036275">
    <property type="protein sequence ID" value="QDU38425.1"/>
    <property type="molecule type" value="Genomic_DNA"/>
</dbReference>
<proteinExistence type="predicted"/>
<dbReference type="RefSeq" id="WP_145369709.1">
    <property type="nucleotide sequence ID" value="NZ_CP036275.1"/>
</dbReference>
<evidence type="ECO:0000313" key="3">
    <source>
        <dbReference type="Proteomes" id="UP000320496"/>
    </source>
</evidence>
<feature type="domain" description="ACT" evidence="1">
    <location>
        <begin position="24"/>
        <end position="162"/>
    </location>
</feature>
<accession>A0A517Z7H1</accession>
<protein>
    <recommendedName>
        <fullName evidence="1">ACT domain-containing protein</fullName>
    </recommendedName>
</protein>
<dbReference type="PANTHER" id="PTHR40099:SF1">
    <property type="entry name" value="ACETOLACTATE SYNTHASE, SMALL SUBUNIT"/>
    <property type="match status" value="1"/>
</dbReference>
<sequence length="168" mass="19361">MPNTFGGDVDVTPETSRARDWPCLRQFCVFMENRVGRLHDLLRQVERHDLRVLGLSVVDTVDFAAARVIVDQTDRARELLQLSKFTVIETDVLGVHLGDSPQPFVEVYQSLMTAEINVHYTYPMLYRRDGRGAIVLHVDDIDQATRILKSRNHRLLTEGDLMDDDEYF</sequence>
<dbReference type="Proteomes" id="UP000320496">
    <property type="component" value="Chromosome"/>
</dbReference>
<name>A0A517Z7H1_9PLAN</name>
<dbReference type="Pfam" id="PF19571">
    <property type="entry name" value="ACT_8"/>
    <property type="match status" value="1"/>
</dbReference>
<dbReference type="PANTHER" id="PTHR40099">
    <property type="entry name" value="ACETOLACTATE SYNTHASE, SMALL SUBUNIT"/>
    <property type="match status" value="1"/>
</dbReference>